<dbReference type="InterPro" id="IPR015202">
    <property type="entry name" value="GO-like_E_set"/>
</dbReference>
<dbReference type="SUPFAM" id="SSF81296">
    <property type="entry name" value="E set domains"/>
    <property type="match status" value="1"/>
</dbReference>
<feature type="compositionally biased region" description="Pro residues" evidence="1">
    <location>
        <begin position="649"/>
        <end position="659"/>
    </location>
</feature>
<feature type="region of interest" description="Disordered" evidence="1">
    <location>
        <begin position="1"/>
        <end position="60"/>
    </location>
</feature>
<dbReference type="Gene3D" id="2.60.120.260">
    <property type="entry name" value="Galactose-binding domain-like"/>
    <property type="match status" value="1"/>
</dbReference>
<sequence length="1069" mass="108637">MAACGPRARQRVGSTSTTARTSRRRTCSRRTVPASSPPGRWYRTRRRRSRGGQTFSVRSPQAASIRKAALIRLAANTHQYSFDQTYVPLDVNVDGDRISMTVPSNGNTIPAGQYMLFLVDSAGVPSKAPIVRVDQTSSTLPNVTTTQSSQLRTLAAHKAFDGNTTNVLNGDFNGSHTLLDTEPWWQVDFGRSRSLEKLTIYTRTDRWQARTRDVMVFVSDEPFTSTSIAATKSQPGVTSILLPGVQPATVTVPVNRSARYVRIQLQHRDHLNLREVVPAFGTTAPALAVAKASQTDASVTVRVTNTGNGPGTIQSVTLPGAGWSQTGGPGAPFTVPAGGETTLTLARGSVDGDLVLTPTSGAALRLALEKAPPQPVADLAVSRLWQSSTQVGVRIANTGDGAGTIESVALPGAGWAQTDGPSTPFVVGPGTATVLTLTRGSVDGDVVVTPAGGPVLRLALEKAPPAPAPNLALTKTGQTDTQVTVKVTNTGDAAGTIASIALPGAGWAQSSGPSAPFGVAAGAEATLTLTRGTVDGDLALTPASGAVLRLALGKAPPPPAANLTLTKTTETDTQVTVKVTNTGDAGGTIQSVTVPGAGWAQVSGPSAPFTVGPGAEQTLAFTRGTVDGDLVLTPTAGGILRLALTRAPVPDPDPEPSAVPDPTQGGWQLNGSSTITGGALQLTAPTSDQKGTAFWPTALDTTSGLTIEFDATIDSGSGADGLTMILADPARGAAPTSIGGGGGHLGFGGIPGWAVALGSFPNGTQTSSNYVGLSNGAQAGAWQTLSWLQTTPLLTPLQNTTRKVRVTIAAGTVTVALDGTPMITRAVDLPNRLLLGFSAATGGLTNRHAIRNLDVRGGIVEPPPPPPPSSVPDPAAGGWQLNGSSTIAGGALQLTAAAADQKGSAFYPTPVTVGSGITVEYEATIADGTGADGLTLALADPARGATPTSIGGGGGHLGFGGIPGWAVALSSFPNGTQTSGNFIGISDGALAGAWQTLNWRAASALATPLQNTTRRVKVTLTRTAITASIDGGLTVTYAASLPDQVLLGFTASTGGLTNRHAISNLTVSG</sequence>
<feature type="region of interest" description="Disordered" evidence="1">
    <location>
        <begin position="647"/>
        <end position="666"/>
    </location>
</feature>
<feature type="compositionally biased region" description="Pro residues" evidence="1">
    <location>
        <begin position="861"/>
        <end position="871"/>
    </location>
</feature>
<dbReference type="EMBL" id="CP088295">
    <property type="protein sequence ID" value="UUY04970.1"/>
    <property type="molecule type" value="Genomic_DNA"/>
</dbReference>
<dbReference type="Proteomes" id="UP001058860">
    <property type="component" value="Chromosome"/>
</dbReference>
<dbReference type="InterPro" id="IPR056573">
    <property type="entry name" value="Lectin_L-type_dom"/>
</dbReference>
<dbReference type="Gene3D" id="2.60.120.200">
    <property type="match status" value="2"/>
</dbReference>
<dbReference type="RefSeq" id="WP_353865445.1">
    <property type="nucleotide sequence ID" value="NZ_CP088295.1"/>
</dbReference>
<keyword evidence="4" id="KW-1185">Reference proteome</keyword>
<dbReference type="InterPro" id="IPR014756">
    <property type="entry name" value="Ig_E-set"/>
</dbReference>
<dbReference type="SUPFAM" id="SSF49899">
    <property type="entry name" value="Concanavalin A-like lectins/glucanases"/>
    <property type="match status" value="2"/>
</dbReference>
<evidence type="ECO:0000256" key="1">
    <source>
        <dbReference type="SAM" id="MobiDB-lite"/>
    </source>
</evidence>
<dbReference type="InterPro" id="IPR013783">
    <property type="entry name" value="Ig-like_fold"/>
</dbReference>
<dbReference type="Pfam" id="PF22633">
    <property type="entry name" value="F5_F8_type_C_2"/>
    <property type="match status" value="1"/>
</dbReference>
<dbReference type="CDD" id="cd01951">
    <property type="entry name" value="lectin_L-type"/>
    <property type="match status" value="1"/>
</dbReference>
<dbReference type="SUPFAM" id="SSF49785">
    <property type="entry name" value="Galactose-binding domain-like"/>
    <property type="match status" value="1"/>
</dbReference>
<dbReference type="Pfam" id="PF09118">
    <property type="entry name" value="GO-like_E_set"/>
    <property type="match status" value="1"/>
</dbReference>
<feature type="region of interest" description="Disordered" evidence="1">
    <location>
        <begin position="856"/>
        <end position="877"/>
    </location>
</feature>
<gene>
    <name evidence="3" type="ORF">LRS13_05420</name>
</gene>
<dbReference type="Gene3D" id="2.60.40.10">
    <property type="entry name" value="Immunoglobulins"/>
    <property type="match status" value="1"/>
</dbReference>
<evidence type="ECO:0000313" key="3">
    <source>
        <dbReference type="EMBL" id="UUY04970.1"/>
    </source>
</evidence>
<protein>
    <submittedName>
        <fullName evidence="3">DUF1929 domain-containing protein</fullName>
    </submittedName>
</protein>
<dbReference type="InterPro" id="IPR008979">
    <property type="entry name" value="Galactose-bd-like_sf"/>
</dbReference>
<organism evidence="3 4">
    <name type="scientific">Svornostia abyssi</name>
    <dbReference type="NCBI Taxonomy" id="2898438"/>
    <lineage>
        <taxon>Bacteria</taxon>
        <taxon>Bacillati</taxon>
        <taxon>Actinomycetota</taxon>
        <taxon>Thermoleophilia</taxon>
        <taxon>Solirubrobacterales</taxon>
        <taxon>Baekduiaceae</taxon>
        <taxon>Svornostia</taxon>
    </lineage>
</organism>
<reference evidence="4" key="1">
    <citation type="submission" date="2021-11" db="EMBL/GenBank/DDBJ databases">
        <title>Cultivation dependent microbiological survey of springs from the worlds oldest radium mine currently devoted to the extraction of radon-saturated water.</title>
        <authorList>
            <person name="Kapinusova G."/>
            <person name="Smrhova T."/>
            <person name="Strejcek M."/>
            <person name="Suman J."/>
            <person name="Jani K."/>
            <person name="Pajer P."/>
            <person name="Uhlik O."/>
        </authorList>
    </citation>
    <scope>NUCLEOTIDE SEQUENCE [LARGE SCALE GENOMIC DNA]</scope>
    <source>
        <strain evidence="4">J379</strain>
    </source>
</reference>
<accession>A0ABY5PKL3</accession>
<name>A0ABY5PKL3_9ACTN</name>
<evidence type="ECO:0000259" key="2">
    <source>
        <dbReference type="Pfam" id="PF09118"/>
    </source>
</evidence>
<dbReference type="InterPro" id="IPR013320">
    <property type="entry name" value="ConA-like_dom_sf"/>
</dbReference>
<evidence type="ECO:0000313" key="4">
    <source>
        <dbReference type="Proteomes" id="UP001058860"/>
    </source>
</evidence>
<feature type="domain" description="Galactose oxidase-like Early set" evidence="2">
    <location>
        <begin position="52"/>
        <end position="133"/>
    </location>
</feature>
<dbReference type="PANTHER" id="PTHR12223">
    <property type="entry name" value="VESICULAR MANNOSE-BINDING LECTIN"/>
    <property type="match status" value="1"/>
</dbReference>
<proteinExistence type="predicted"/>
<dbReference type="CDD" id="cd02851">
    <property type="entry name" value="E_set_GO_C"/>
    <property type="match status" value="1"/>
</dbReference>
<dbReference type="InterPro" id="IPR051136">
    <property type="entry name" value="Intracellular_Lectin-GPT"/>
</dbReference>